<sequence>MRRDAERSENLPEAGPLAPPHADPDLAGSPLSYTMPRALLLLCLLVLASGCDDGLAKPSARDVDARVSDATERLNASEAGRLVLASIDAHGGLEAWYAGGPLRFRYAYTRLDSVGMPSAEPPLDTRQTVDAWAARATHTLAADSTVRFGWTGTQAWAMPSPEALPTDARFWSLTPYYFVGMPFVLADPGVNLEMAEPLALDSTTTLEQVYVTFDAGTGDAPDDYYYLLLDPETKRVAGVRYVVSYGPFNPDGGHTPETIMLYDGAQTVGGITLQEGFRSFLWDGTGAGTPKARGTLTEFEFAPEVTNADFAAPPEATVLPDLDA</sequence>
<gene>
    <name evidence="2" type="ORF">BSZ36_04095</name>
</gene>
<comment type="caution">
    <text evidence="2">The sequence shown here is derived from an EMBL/GenBank/DDBJ whole genome shotgun (WGS) entry which is preliminary data.</text>
</comment>
<feature type="compositionally biased region" description="Basic and acidic residues" evidence="1">
    <location>
        <begin position="1"/>
        <end position="10"/>
    </location>
</feature>
<protein>
    <submittedName>
        <fullName evidence="2">Uncharacterized protein</fullName>
    </submittedName>
</protein>
<evidence type="ECO:0000313" key="3">
    <source>
        <dbReference type="Proteomes" id="UP000216446"/>
    </source>
</evidence>
<accession>A0A259TWU4</accession>
<name>A0A259TWU4_9BACT</name>
<feature type="region of interest" description="Disordered" evidence="1">
    <location>
        <begin position="1"/>
        <end position="23"/>
    </location>
</feature>
<dbReference type="AlphaFoldDB" id="A0A259TWU4"/>
<proteinExistence type="predicted"/>
<organism evidence="2 3">
    <name type="scientific">Rubricoccus marinus</name>
    <dbReference type="NCBI Taxonomy" id="716817"/>
    <lineage>
        <taxon>Bacteria</taxon>
        <taxon>Pseudomonadati</taxon>
        <taxon>Rhodothermota</taxon>
        <taxon>Rhodothermia</taxon>
        <taxon>Rhodothermales</taxon>
        <taxon>Rubricoccaceae</taxon>
        <taxon>Rubricoccus</taxon>
    </lineage>
</organism>
<reference evidence="2 3" key="1">
    <citation type="submission" date="2016-11" db="EMBL/GenBank/DDBJ databases">
        <title>Study of marine rhodopsin-containing bacteria.</title>
        <authorList>
            <person name="Yoshizawa S."/>
            <person name="Kumagai Y."/>
            <person name="Kogure K."/>
        </authorList>
    </citation>
    <scope>NUCLEOTIDE SEQUENCE [LARGE SCALE GENOMIC DNA]</scope>
    <source>
        <strain evidence="2 3">SG-29</strain>
    </source>
</reference>
<dbReference type="EMBL" id="MQWB01000001">
    <property type="protein sequence ID" value="OZC02239.1"/>
    <property type="molecule type" value="Genomic_DNA"/>
</dbReference>
<keyword evidence="3" id="KW-1185">Reference proteome</keyword>
<evidence type="ECO:0000256" key="1">
    <source>
        <dbReference type="SAM" id="MobiDB-lite"/>
    </source>
</evidence>
<dbReference type="Proteomes" id="UP000216446">
    <property type="component" value="Unassembled WGS sequence"/>
</dbReference>
<evidence type="ECO:0000313" key="2">
    <source>
        <dbReference type="EMBL" id="OZC02239.1"/>
    </source>
</evidence>
<dbReference type="InParanoid" id="A0A259TWU4"/>